<sequence>MVLSKADKSRKPGKPHKPSEDSQHPSLDHKLKLTRDVDLWARAQPPQSKIRRELRAWERDESKRFQEGFIDPAPFFRSDGISNSLYAEPEPYELIEEDDGPPYEPGSNSQECDDPELIGGKMDLQPGDIVSLKTRSASPFDYLAVLCRVVQNQYQFYTLSGLYLVKDKPRTRITSEVIRGVVGPDLLNPILPFLPENTMTNEDEKTGSVPRTAAQPVFNLLSKFGQDASQYYKEHSDALDNIYERLAQQSDRRFMTLDEITENVVGRRWDELKPPERFCIHLCLENTIGTKTWSSNRDSYTTYGLMPATTVRNLHDVVKWARNYQDLLALSTKTPKSSRHIENPIGSFILKAQKLIAKSRALRPPGAFGTLGPIQQDPNTLEEFEEEFTLNDQKIIELLYALYADPPPLHHPILTSVGSLIIRAIGAYPAVDLNASVGYLLLQELGVVSPWTNQRPMSWYFRLSNTGTDSETDGLYQQCLKPSYQEFISELSDSMADLRKDLGDLPVFCIDSASTTEVDDGFSIEPHLESPELKWLHIHIADPSAFISPYDTVARHAERALSTTYTVEYNARMMPAPALIDKCSLSPNRPALTISALLGMDGSLKDVKVQPTIVQNVVKLTPDQLQREIWIPVESKELFTVGDYSPAMSSEEDASWKTYIGDIKAVLDVAAAHLQCKRDHPDYLPASNDFPLQTVSAVVQNARYEALDFSKSHHNRVDPAIRLISRRLACDPPKQYSPHNVASSNLVAEVMQIAGEAVALWCKKRDLPIVFSGTKESGDWSVQRIQEYHRSSQGARDARQNWPTAICSSSPVPHHYIGVDQYARVTSPLRRYGDLISHWQINAQLRYEAEITKNQGSNPTRKLPFSKSEIDGYLKHSAGREYLLRRLSQTDDHHWKLQALFRAFHFGQATLPKVLHAKVFQASKSGVLSAHDLRGVIQEYDCKCVFEPSSEGFEVNTEAGDVIPVTMSKVDPGPYGHLYVRPTGTPLKSSFSDVH</sequence>
<keyword evidence="4" id="KW-1185">Reference proteome</keyword>
<accession>A0A0G2E6S2</accession>
<dbReference type="InterPro" id="IPR050180">
    <property type="entry name" value="RNR_Ribonuclease"/>
</dbReference>
<dbReference type="GO" id="GO:0000932">
    <property type="term" value="C:P-body"/>
    <property type="evidence" value="ECO:0007669"/>
    <property type="project" value="TreeGrafter"/>
</dbReference>
<feature type="compositionally biased region" description="Basic and acidic residues" evidence="1">
    <location>
        <begin position="17"/>
        <end position="32"/>
    </location>
</feature>
<feature type="region of interest" description="Disordered" evidence="1">
    <location>
        <begin position="95"/>
        <end position="117"/>
    </location>
</feature>
<feature type="domain" description="RNB" evidence="2">
    <location>
        <begin position="499"/>
        <end position="847"/>
    </location>
</feature>
<proteinExistence type="predicted"/>
<protein>
    <submittedName>
        <fullName evidence="3">Putative mitochondrial exoribonuclease cyt</fullName>
    </submittedName>
</protein>
<evidence type="ECO:0000313" key="4">
    <source>
        <dbReference type="Proteomes" id="UP000053317"/>
    </source>
</evidence>
<dbReference type="Pfam" id="PF23216">
    <property type="entry name" value="WHD_CYT4"/>
    <property type="match status" value="1"/>
</dbReference>
<reference evidence="3 4" key="1">
    <citation type="submission" date="2015-05" db="EMBL/GenBank/DDBJ databases">
        <title>Distinctive expansion of gene families associated with plant cell wall degradation and secondary metabolism in the genomes of grapevine trunk pathogens.</title>
        <authorList>
            <person name="Lawrence D.P."/>
            <person name="Travadon R."/>
            <person name="Rolshausen P.E."/>
            <person name="Baumgartner K."/>
        </authorList>
    </citation>
    <scope>NUCLEOTIDE SEQUENCE [LARGE SCALE GENOMIC DNA]</scope>
    <source>
        <strain evidence="3">UCRPC4</strain>
    </source>
</reference>
<dbReference type="PANTHER" id="PTHR23355:SF65">
    <property type="entry name" value="EXORIBONUCLEASE CYT-4, PUTATIVE (AFU_ORTHOLOGUE AFUA_7G01550)-RELATED"/>
    <property type="match status" value="1"/>
</dbReference>
<dbReference type="GO" id="GO:0003723">
    <property type="term" value="F:RNA binding"/>
    <property type="evidence" value="ECO:0007669"/>
    <property type="project" value="InterPro"/>
</dbReference>
<dbReference type="InterPro" id="IPR012340">
    <property type="entry name" value="NA-bd_OB-fold"/>
</dbReference>
<dbReference type="PANTHER" id="PTHR23355">
    <property type="entry name" value="RIBONUCLEASE"/>
    <property type="match status" value="1"/>
</dbReference>
<evidence type="ECO:0000256" key="1">
    <source>
        <dbReference type="SAM" id="MobiDB-lite"/>
    </source>
</evidence>
<dbReference type="Proteomes" id="UP000053317">
    <property type="component" value="Unassembled WGS sequence"/>
</dbReference>
<dbReference type="GO" id="GO:0006402">
    <property type="term" value="P:mRNA catabolic process"/>
    <property type="evidence" value="ECO:0007669"/>
    <property type="project" value="TreeGrafter"/>
</dbReference>
<dbReference type="GO" id="GO:0000175">
    <property type="term" value="F:3'-5'-RNA exonuclease activity"/>
    <property type="evidence" value="ECO:0007669"/>
    <property type="project" value="TreeGrafter"/>
</dbReference>
<dbReference type="Pfam" id="PF00773">
    <property type="entry name" value="RNB"/>
    <property type="match status" value="1"/>
</dbReference>
<dbReference type="InterPro" id="IPR056624">
    <property type="entry name" value="WH_CYT4"/>
</dbReference>
<organism evidence="3 4">
    <name type="scientific">Phaeomoniella chlamydospora</name>
    <name type="common">Phaeoacremonium chlamydosporum</name>
    <dbReference type="NCBI Taxonomy" id="158046"/>
    <lineage>
        <taxon>Eukaryota</taxon>
        <taxon>Fungi</taxon>
        <taxon>Dikarya</taxon>
        <taxon>Ascomycota</taxon>
        <taxon>Pezizomycotina</taxon>
        <taxon>Eurotiomycetes</taxon>
        <taxon>Chaetothyriomycetidae</taxon>
        <taxon>Phaeomoniellales</taxon>
        <taxon>Phaeomoniellaceae</taxon>
        <taxon>Phaeomoniella</taxon>
    </lineage>
</organism>
<dbReference type="Pfam" id="PF23214">
    <property type="entry name" value="SH3_CYT4"/>
    <property type="match status" value="1"/>
</dbReference>
<dbReference type="SUPFAM" id="SSF50249">
    <property type="entry name" value="Nucleic acid-binding proteins"/>
    <property type="match status" value="1"/>
</dbReference>
<gene>
    <name evidence="3" type="ORF">UCRPC4_g05249</name>
</gene>
<comment type="caution">
    <text evidence="3">The sequence shown here is derived from an EMBL/GenBank/DDBJ whole genome shotgun (WGS) entry which is preliminary data.</text>
</comment>
<evidence type="ECO:0000313" key="3">
    <source>
        <dbReference type="EMBL" id="KKY18046.1"/>
    </source>
</evidence>
<dbReference type="InterPro" id="IPR001900">
    <property type="entry name" value="RNase_II/R"/>
</dbReference>
<evidence type="ECO:0000259" key="2">
    <source>
        <dbReference type="SMART" id="SM00955"/>
    </source>
</evidence>
<feature type="compositionally biased region" description="Basic and acidic residues" evidence="1">
    <location>
        <begin position="1"/>
        <end position="10"/>
    </location>
</feature>
<reference evidence="3 4" key="2">
    <citation type="submission" date="2015-05" db="EMBL/GenBank/DDBJ databases">
        <authorList>
            <person name="Morales-Cruz A."/>
            <person name="Amrine K.C."/>
            <person name="Cantu D."/>
        </authorList>
    </citation>
    <scope>NUCLEOTIDE SEQUENCE [LARGE SCALE GENOMIC DNA]</scope>
    <source>
        <strain evidence="3">UCRPC4</strain>
    </source>
</reference>
<dbReference type="InterPro" id="IPR056625">
    <property type="entry name" value="SH3_CYT4"/>
</dbReference>
<name>A0A0G2E6S2_PHACM</name>
<dbReference type="OrthoDB" id="2285229at2759"/>
<feature type="region of interest" description="Disordered" evidence="1">
    <location>
        <begin position="1"/>
        <end position="32"/>
    </location>
</feature>
<dbReference type="AlphaFoldDB" id="A0A0G2E6S2"/>
<dbReference type="EMBL" id="LCWF01000133">
    <property type="protein sequence ID" value="KKY18046.1"/>
    <property type="molecule type" value="Genomic_DNA"/>
</dbReference>
<dbReference type="SMART" id="SM00955">
    <property type="entry name" value="RNB"/>
    <property type="match status" value="1"/>
</dbReference>